<feature type="transmembrane region" description="Helical" evidence="6">
    <location>
        <begin position="127"/>
        <end position="147"/>
    </location>
</feature>
<evidence type="ECO:0000256" key="3">
    <source>
        <dbReference type="ARBA" id="ARBA00022692"/>
    </source>
</evidence>
<comment type="caution">
    <text evidence="7">The sequence shown here is derived from an EMBL/GenBank/DDBJ whole genome shotgun (WGS) entry which is preliminary data.</text>
</comment>
<accession>A0A921NDF0</accession>
<dbReference type="EMBL" id="DYTV01000124">
    <property type="protein sequence ID" value="HJH11851.1"/>
    <property type="molecule type" value="Genomic_DNA"/>
</dbReference>
<feature type="transmembrane region" description="Helical" evidence="6">
    <location>
        <begin position="66"/>
        <end position="87"/>
    </location>
</feature>
<dbReference type="Proteomes" id="UP000700212">
    <property type="component" value="Unassembled WGS sequence"/>
</dbReference>
<dbReference type="AlphaFoldDB" id="A0A921NDF0"/>
<evidence type="ECO:0000256" key="5">
    <source>
        <dbReference type="ARBA" id="ARBA00023136"/>
    </source>
</evidence>
<protein>
    <submittedName>
        <fullName evidence="7">Lysoplasmalogenase</fullName>
    </submittedName>
</protein>
<reference evidence="7" key="2">
    <citation type="submission" date="2021-09" db="EMBL/GenBank/DDBJ databases">
        <authorList>
            <person name="Gilroy R."/>
        </authorList>
    </citation>
    <scope>NUCLEOTIDE SEQUENCE</scope>
    <source>
        <strain evidence="7">CHK160-4876</strain>
    </source>
</reference>
<keyword evidence="5 6" id="KW-0472">Membrane</keyword>
<dbReference type="PANTHER" id="PTHR31885:SF6">
    <property type="entry name" value="GH04784P"/>
    <property type="match status" value="1"/>
</dbReference>
<gene>
    <name evidence="7" type="ORF">K8V30_09245</name>
</gene>
<proteinExistence type="inferred from homology"/>
<keyword evidence="4 6" id="KW-1133">Transmembrane helix</keyword>
<comment type="subcellular location">
    <subcellularLocation>
        <location evidence="1">Membrane</location>
        <topology evidence="1">Multi-pass membrane protein</topology>
    </subcellularLocation>
</comment>
<comment type="similarity">
    <text evidence="2">Belongs to the TMEM86 family.</text>
</comment>
<dbReference type="GO" id="GO:0016020">
    <property type="term" value="C:membrane"/>
    <property type="evidence" value="ECO:0007669"/>
    <property type="project" value="UniProtKB-SubCell"/>
</dbReference>
<dbReference type="InterPro" id="IPR012506">
    <property type="entry name" value="TMEM86B-like"/>
</dbReference>
<dbReference type="Pfam" id="PF07947">
    <property type="entry name" value="YhhN"/>
    <property type="match status" value="1"/>
</dbReference>
<evidence type="ECO:0000256" key="4">
    <source>
        <dbReference type="ARBA" id="ARBA00022989"/>
    </source>
</evidence>
<dbReference type="GO" id="GO:0016787">
    <property type="term" value="F:hydrolase activity"/>
    <property type="evidence" value="ECO:0007669"/>
    <property type="project" value="TreeGrafter"/>
</dbReference>
<feature type="transmembrane region" description="Helical" evidence="6">
    <location>
        <begin position="186"/>
        <end position="205"/>
    </location>
</feature>
<feature type="transmembrane region" description="Helical" evidence="6">
    <location>
        <begin position="99"/>
        <end position="120"/>
    </location>
</feature>
<name>A0A921NDF0_9BACL</name>
<reference evidence="7" key="1">
    <citation type="journal article" date="2021" name="PeerJ">
        <title>Extensive microbial diversity within the chicken gut microbiome revealed by metagenomics and culture.</title>
        <authorList>
            <person name="Gilroy R."/>
            <person name="Ravi A."/>
            <person name="Getino M."/>
            <person name="Pursley I."/>
            <person name="Horton D.L."/>
            <person name="Alikhan N.F."/>
            <person name="Baker D."/>
            <person name="Gharbi K."/>
            <person name="Hall N."/>
            <person name="Watson M."/>
            <person name="Adriaenssens E.M."/>
            <person name="Foster-Nyarko E."/>
            <person name="Jarju S."/>
            <person name="Secka A."/>
            <person name="Antonio M."/>
            <person name="Oren A."/>
            <person name="Chaudhuri R.R."/>
            <person name="La Ragione R."/>
            <person name="Hildebrand F."/>
            <person name="Pallen M.J."/>
        </authorList>
    </citation>
    <scope>NUCLEOTIDE SEQUENCE</scope>
    <source>
        <strain evidence="7">CHK160-4876</strain>
    </source>
</reference>
<evidence type="ECO:0000256" key="1">
    <source>
        <dbReference type="ARBA" id="ARBA00004141"/>
    </source>
</evidence>
<sequence>MMLTLAVLIGLCYIFLFTHIPESLTYFVKILPMLLIIAYTLRLQLTRTPYHRWLIVGLTFCMIGDYTLQWFIVGLSFFLTGHIFYIVAFMRTNQQRAPLAIKLAVTLYAGLMIWWIAGTVLATGDTVLALAVLAYITVIATMGITSFRTGSPLAISAAFLFILSDSILAIDRFITPLTIAHSGVMLTYYGAQLLFALSVSQYSAITKSDTINSTYKGGVSS</sequence>
<dbReference type="PANTHER" id="PTHR31885">
    <property type="entry name" value="GH04784P"/>
    <property type="match status" value="1"/>
</dbReference>
<evidence type="ECO:0000313" key="8">
    <source>
        <dbReference type="Proteomes" id="UP000700212"/>
    </source>
</evidence>
<keyword evidence="3 6" id="KW-0812">Transmembrane</keyword>
<feature type="transmembrane region" description="Helical" evidence="6">
    <location>
        <begin position="153"/>
        <end position="174"/>
    </location>
</feature>
<evidence type="ECO:0000313" key="7">
    <source>
        <dbReference type="EMBL" id="HJH11851.1"/>
    </source>
</evidence>
<evidence type="ECO:0000256" key="6">
    <source>
        <dbReference type="SAM" id="Phobius"/>
    </source>
</evidence>
<organism evidence="7 8">
    <name type="scientific">Metalysinibacillus jejuensis</name>
    <dbReference type="NCBI Taxonomy" id="914327"/>
    <lineage>
        <taxon>Bacteria</taxon>
        <taxon>Bacillati</taxon>
        <taxon>Bacillota</taxon>
        <taxon>Bacilli</taxon>
        <taxon>Bacillales</taxon>
        <taxon>Caryophanaceae</taxon>
        <taxon>Metalysinibacillus</taxon>
    </lineage>
</organism>
<evidence type="ECO:0000256" key="2">
    <source>
        <dbReference type="ARBA" id="ARBA00007375"/>
    </source>
</evidence>